<sequence>MAQGIENADHDAEVRCLPMADGGEGTARALVDATGGSMHAVPVHDPLGRPVEGHFGLLADGTTAVVETAEASGLALLEAKKRNPLIASSYGTGELILAAVRSGAKRIIVGLGGSATNDAGAGLLQALGVRLLDGNGNDLKHGGAALADLAAIDISTMDPALKNVSITAACDVTNPLTGPIGASAVFGPQKGASQADVATLDAALAHFAQVIESRLGVAVNDVPGAGAAGGIGAALKGFLDAEFRPGIAIVIEQSGLDAAAQWADVVFTGEGSIDFQTKFGKTPAGVAETAKRHGKPVIAVAGHIGTGIDELHEVGIDAVFGIAPRCRQPQRTAGRRGRQRDPHHRTSRTNPTTEAASQAPSDGPSREGNAGGVSRRGLDDSQASRRLHNCGTSCRGKAVTESISVPWCFRSSVTARDAVRRASQAL</sequence>
<dbReference type="EC" id="2.7.1.31" evidence="5"/>
<dbReference type="InterPro" id="IPR018197">
    <property type="entry name" value="Glycerate_kinase_RE-like"/>
</dbReference>
<dbReference type="InterPro" id="IPR018193">
    <property type="entry name" value="Glyc_kinase_flavodox-like_fold"/>
</dbReference>
<evidence type="ECO:0000256" key="3">
    <source>
        <dbReference type="ARBA" id="ARBA00022777"/>
    </source>
</evidence>
<proteinExistence type="inferred from homology"/>
<dbReference type="PANTHER" id="PTHR21599">
    <property type="entry name" value="GLYCERATE KINASE"/>
    <property type="match status" value="1"/>
</dbReference>
<gene>
    <name evidence="5" type="ORF">BLSS_0319</name>
</gene>
<evidence type="ECO:0000256" key="2">
    <source>
        <dbReference type="ARBA" id="ARBA00022679"/>
    </source>
</evidence>
<feature type="compositionally biased region" description="Basic residues" evidence="4">
    <location>
        <begin position="333"/>
        <end position="347"/>
    </location>
</feature>
<dbReference type="Gene3D" id="3.90.1510.10">
    <property type="entry name" value="Glycerate kinase, domain 2"/>
    <property type="match status" value="1"/>
</dbReference>
<comment type="caution">
    <text evidence="5">The sequence shown here is derived from an EMBL/GenBank/DDBJ whole genome shotgun (WGS) entry which is preliminary data.</text>
</comment>
<dbReference type="Proteomes" id="UP000029024">
    <property type="component" value="Unassembled WGS sequence"/>
</dbReference>
<dbReference type="PANTHER" id="PTHR21599:SF0">
    <property type="entry name" value="GLYCERATE KINASE"/>
    <property type="match status" value="1"/>
</dbReference>
<organism evidence="5 6">
    <name type="scientific">Bifidobacterium longum subsp. suis</name>
    <dbReference type="NCBI Taxonomy" id="1695"/>
    <lineage>
        <taxon>Bacteria</taxon>
        <taxon>Bacillati</taxon>
        <taxon>Actinomycetota</taxon>
        <taxon>Actinomycetes</taxon>
        <taxon>Bifidobacteriales</taxon>
        <taxon>Bifidobacteriaceae</taxon>
        <taxon>Bifidobacterium</taxon>
    </lineage>
</organism>
<reference evidence="5 6" key="1">
    <citation type="submission" date="2014-03" db="EMBL/GenBank/DDBJ databases">
        <title>Genomics of Bifidobacteria.</title>
        <authorList>
            <person name="Ventura M."/>
            <person name="Milani C."/>
            <person name="Lugli G.A."/>
        </authorList>
    </citation>
    <scope>NUCLEOTIDE SEQUENCE [LARGE SCALE GENOMIC DNA]</scope>
    <source>
        <strain evidence="5 6">LMG 21814</strain>
    </source>
</reference>
<dbReference type="InterPro" id="IPR004381">
    <property type="entry name" value="Glycerate_kinase"/>
</dbReference>
<dbReference type="Gene3D" id="3.40.50.10350">
    <property type="entry name" value="Glycerate kinase, domain 1"/>
    <property type="match status" value="1"/>
</dbReference>
<evidence type="ECO:0000256" key="4">
    <source>
        <dbReference type="SAM" id="MobiDB-lite"/>
    </source>
</evidence>
<accession>A0A087BG59</accession>
<dbReference type="GO" id="GO:0031388">
    <property type="term" value="P:organic acid phosphorylation"/>
    <property type="evidence" value="ECO:0007669"/>
    <property type="project" value="InterPro"/>
</dbReference>
<dbReference type="EMBL" id="JGZA01000015">
    <property type="protein sequence ID" value="KFI70009.1"/>
    <property type="molecule type" value="Genomic_DNA"/>
</dbReference>
<dbReference type="AlphaFoldDB" id="A0A087BG59"/>
<evidence type="ECO:0000313" key="5">
    <source>
        <dbReference type="EMBL" id="KFI70009.1"/>
    </source>
</evidence>
<evidence type="ECO:0000256" key="1">
    <source>
        <dbReference type="ARBA" id="ARBA00006284"/>
    </source>
</evidence>
<dbReference type="Pfam" id="PF02595">
    <property type="entry name" value="Gly_kinase"/>
    <property type="match status" value="1"/>
</dbReference>
<keyword evidence="2 5" id="KW-0808">Transferase</keyword>
<protein>
    <submittedName>
        <fullName evidence="5">Glycerate kinase</fullName>
        <ecNumber evidence="5">2.7.1.31</ecNumber>
    </submittedName>
</protein>
<dbReference type="NCBIfam" id="TIGR00045">
    <property type="entry name" value="glycerate kinase"/>
    <property type="match status" value="1"/>
</dbReference>
<name>A0A087BG59_BIFLN</name>
<dbReference type="SUPFAM" id="SSF110738">
    <property type="entry name" value="Glycerate kinase I"/>
    <property type="match status" value="1"/>
</dbReference>
<keyword evidence="3 5" id="KW-0418">Kinase</keyword>
<dbReference type="InterPro" id="IPR036129">
    <property type="entry name" value="Glycerate_kinase_sf"/>
</dbReference>
<evidence type="ECO:0000313" key="6">
    <source>
        <dbReference type="Proteomes" id="UP000029024"/>
    </source>
</evidence>
<feature type="compositionally biased region" description="Polar residues" evidence="4">
    <location>
        <begin position="348"/>
        <end position="360"/>
    </location>
</feature>
<feature type="region of interest" description="Disordered" evidence="4">
    <location>
        <begin position="327"/>
        <end position="393"/>
    </location>
</feature>
<dbReference type="GO" id="GO:0008887">
    <property type="term" value="F:glycerate kinase activity"/>
    <property type="evidence" value="ECO:0007669"/>
    <property type="project" value="UniProtKB-EC"/>
</dbReference>
<comment type="similarity">
    <text evidence="1">Belongs to the glycerate kinase type-1 family.</text>
</comment>